<dbReference type="EMBL" id="JAGKHQ010000017">
    <property type="protein sequence ID" value="KAG7489218.1"/>
    <property type="molecule type" value="Genomic_DNA"/>
</dbReference>
<gene>
    <name evidence="4" type="ORF">JOB18_006839</name>
</gene>
<feature type="compositionally biased region" description="Polar residues" evidence="1">
    <location>
        <begin position="181"/>
        <end position="217"/>
    </location>
</feature>
<proteinExistence type="predicted"/>
<keyword evidence="5" id="KW-1185">Reference proteome</keyword>
<evidence type="ECO:0000256" key="1">
    <source>
        <dbReference type="SAM" id="MobiDB-lite"/>
    </source>
</evidence>
<comment type="caution">
    <text evidence="4">The sequence shown here is derived from an EMBL/GenBank/DDBJ whole genome shotgun (WGS) entry which is preliminary data.</text>
</comment>
<feature type="domain" description="Ig-like" evidence="3">
    <location>
        <begin position="49"/>
        <end position="150"/>
    </location>
</feature>
<evidence type="ECO:0000313" key="5">
    <source>
        <dbReference type="Proteomes" id="UP000693946"/>
    </source>
</evidence>
<evidence type="ECO:0000259" key="3">
    <source>
        <dbReference type="PROSITE" id="PS50835"/>
    </source>
</evidence>
<protein>
    <submittedName>
        <fullName evidence="4">Embigin</fullName>
    </submittedName>
</protein>
<dbReference type="InterPro" id="IPR003599">
    <property type="entry name" value="Ig_sub"/>
</dbReference>
<dbReference type="AlphaFoldDB" id="A0AAV6QBS5"/>
<organism evidence="4 5">
    <name type="scientific">Solea senegalensis</name>
    <name type="common">Senegalese sole</name>
    <dbReference type="NCBI Taxonomy" id="28829"/>
    <lineage>
        <taxon>Eukaryota</taxon>
        <taxon>Metazoa</taxon>
        <taxon>Chordata</taxon>
        <taxon>Craniata</taxon>
        <taxon>Vertebrata</taxon>
        <taxon>Euteleostomi</taxon>
        <taxon>Actinopterygii</taxon>
        <taxon>Neopterygii</taxon>
        <taxon>Teleostei</taxon>
        <taxon>Neoteleostei</taxon>
        <taxon>Acanthomorphata</taxon>
        <taxon>Carangaria</taxon>
        <taxon>Pleuronectiformes</taxon>
        <taxon>Pleuronectoidei</taxon>
        <taxon>Soleidae</taxon>
        <taxon>Solea</taxon>
    </lineage>
</organism>
<sequence>MQSIRVTVQLENDKYTLRQVFKIVSKENLGSYSCSFGDEAKADFLLAGPQIGEVRDKPIVSYVGDSVVVKCKMDEKKPKPASWNWYKANGTDKEQIFYAAEPQKYEIKNHEWVTKLVVHKLTEGDSGFYYCEGVYAVSTTMGHVELKVITFLEPLKPFIAIIVEVIVLVAAILIYEKSQSKKNSAGGNETNADQTNTPTPGDNNGPEESSSTRQRKV</sequence>
<dbReference type="PROSITE" id="PS50835">
    <property type="entry name" value="IG_LIKE"/>
    <property type="match status" value="1"/>
</dbReference>
<keyword evidence="2" id="KW-1133">Transmembrane helix</keyword>
<name>A0AAV6QBS5_SOLSE</name>
<feature type="transmembrane region" description="Helical" evidence="2">
    <location>
        <begin position="157"/>
        <end position="175"/>
    </location>
</feature>
<dbReference type="SMART" id="SM00409">
    <property type="entry name" value="IG"/>
    <property type="match status" value="1"/>
</dbReference>
<keyword evidence="2" id="KW-0472">Membrane</keyword>
<keyword evidence="2" id="KW-0812">Transmembrane</keyword>
<evidence type="ECO:0000256" key="2">
    <source>
        <dbReference type="SAM" id="Phobius"/>
    </source>
</evidence>
<dbReference type="Pfam" id="PF13895">
    <property type="entry name" value="Ig_2"/>
    <property type="match status" value="1"/>
</dbReference>
<reference evidence="4 5" key="1">
    <citation type="journal article" date="2021" name="Sci. Rep.">
        <title>Chromosome anchoring in Senegalese sole (Solea senegalensis) reveals sex-associated markers and genome rearrangements in flatfish.</title>
        <authorList>
            <person name="Guerrero-Cozar I."/>
            <person name="Gomez-Garrido J."/>
            <person name="Berbel C."/>
            <person name="Martinez-Blanch J.F."/>
            <person name="Alioto T."/>
            <person name="Claros M.G."/>
            <person name="Gagnaire P.A."/>
            <person name="Manchado M."/>
        </authorList>
    </citation>
    <scope>NUCLEOTIDE SEQUENCE [LARGE SCALE GENOMIC DNA]</scope>
    <source>
        <strain evidence="4">Sse05_10M</strain>
    </source>
</reference>
<accession>A0AAV6QBS5</accession>
<dbReference type="Proteomes" id="UP000693946">
    <property type="component" value="Linkage Group LG5"/>
</dbReference>
<evidence type="ECO:0000313" key="4">
    <source>
        <dbReference type="EMBL" id="KAG7489218.1"/>
    </source>
</evidence>
<feature type="region of interest" description="Disordered" evidence="1">
    <location>
        <begin position="180"/>
        <end position="217"/>
    </location>
</feature>
<dbReference type="InterPro" id="IPR007110">
    <property type="entry name" value="Ig-like_dom"/>
</dbReference>